<protein>
    <submittedName>
        <fullName evidence="3">Uncharacterized protein</fullName>
    </submittedName>
</protein>
<keyword evidence="2" id="KW-0472">Membrane</keyword>
<name>A0A553P1K7_TIGCA</name>
<reference evidence="3 4" key="1">
    <citation type="journal article" date="2018" name="Nat. Ecol. Evol.">
        <title>Genomic signatures of mitonuclear coevolution across populations of Tigriopus californicus.</title>
        <authorList>
            <person name="Barreto F.S."/>
            <person name="Watson E.T."/>
            <person name="Lima T.G."/>
            <person name="Willett C.S."/>
            <person name="Edmands S."/>
            <person name="Li W."/>
            <person name="Burton R.S."/>
        </authorList>
    </citation>
    <scope>NUCLEOTIDE SEQUENCE [LARGE SCALE GENOMIC DNA]</scope>
    <source>
        <strain evidence="3 4">San Diego</strain>
    </source>
</reference>
<sequence>MALEWETDFLDWTTPPPIPPPPPVPPFLKSELCLQQDSTVTVPTKMDLLLQLSIFLMLGSLGLLVTFTFFLCVFRLCFCGNQTRFTPRQQRRGSGDMLDQLLDEENGQVDESEINLTDPSSSSWSSSSSKSKWSWTGWLRQSKVSCSSAQEVFLKSKDKCDSLQHELKCTKVADETIRHM</sequence>
<dbReference type="EMBL" id="VCGU01000008">
    <property type="protein sequence ID" value="TRY71502.1"/>
    <property type="molecule type" value="Genomic_DNA"/>
</dbReference>
<feature type="region of interest" description="Disordered" evidence="1">
    <location>
        <begin position="108"/>
        <end position="130"/>
    </location>
</feature>
<comment type="caution">
    <text evidence="3">The sequence shown here is derived from an EMBL/GenBank/DDBJ whole genome shotgun (WGS) entry which is preliminary data.</text>
</comment>
<feature type="compositionally biased region" description="Low complexity" evidence="1">
    <location>
        <begin position="120"/>
        <end position="130"/>
    </location>
</feature>
<evidence type="ECO:0000256" key="1">
    <source>
        <dbReference type="SAM" id="MobiDB-lite"/>
    </source>
</evidence>
<evidence type="ECO:0000256" key="2">
    <source>
        <dbReference type="SAM" id="Phobius"/>
    </source>
</evidence>
<proteinExistence type="predicted"/>
<keyword evidence="4" id="KW-1185">Reference proteome</keyword>
<gene>
    <name evidence="3" type="ORF">TCAL_09440</name>
</gene>
<evidence type="ECO:0000313" key="3">
    <source>
        <dbReference type="EMBL" id="TRY71502.1"/>
    </source>
</evidence>
<accession>A0A553P1K7</accession>
<dbReference type="AlphaFoldDB" id="A0A553P1K7"/>
<keyword evidence="2" id="KW-0812">Transmembrane</keyword>
<evidence type="ECO:0000313" key="4">
    <source>
        <dbReference type="Proteomes" id="UP000318571"/>
    </source>
</evidence>
<organism evidence="3 4">
    <name type="scientific">Tigriopus californicus</name>
    <name type="common">Marine copepod</name>
    <dbReference type="NCBI Taxonomy" id="6832"/>
    <lineage>
        <taxon>Eukaryota</taxon>
        <taxon>Metazoa</taxon>
        <taxon>Ecdysozoa</taxon>
        <taxon>Arthropoda</taxon>
        <taxon>Crustacea</taxon>
        <taxon>Multicrustacea</taxon>
        <taxon>Hexanauplia</taxon>
        <taxon>Copepoda</taxon>
        <taxon>Harpacticoida</taxon>
        <taxon>Harpacticidae</taxon>
        <taxon>Tigriopus</taxon>
    </lineage>
</organism>
<feature type="transmembrane region" description="Helical" evidence="2">
    <location>
        <begin position="54"/>
        <end position="78"/>
    </location>
</feature>
<dbReference type="Proteomes" id="UP000318571">
    <property type="component" value="Chromosome 7"/>
</dbReference>
<keyword evidence="2" id="KW-1133">Transmembrane helix</keyword>